<proteinExistence type="predicted"/>
<reference evidence="1 2" key="1">
    <citation type="journal article" date="2019" name="Int. J. Syst. Evol. Microbiol.">
        <title>The Global Catalogue of Microorganisms (GCM) 10K type strain sequencing project: providing services to taxonomists for standard genome sequencing and annotation.</title>
        <authorList>
            <consortium name="The Broad Institute Genomics Platform"/>
            <consortium name="The Broad Institute Genome Sequencing Center for Infectious Disease"/>
            <person name="Wu L."/>
            <person name="Ma J."/>
        </authorList>
    </citation>
    <scope>NUCLEOTIDE SEQUENCE [LARGE SCALE GENOMIC DNA]</scope>
    <source>
        <strain evidence="1 2">JCM 14193</strain>
    </source>
</reference>
<evidence type="ECO:0000313" key="2">
    <source>
        <dbReference type="Proteomes" id="UP001500740"/>
    </source>
</evidence>
<organism evidence="1 2">
    <name type="scientific">Alkalibacillus silvisoli</name>
    <dbReference type="NCBI Taxonomy" id="392823"/>
    <lineage>
        <taxon>Bacteria</taxon>
        <taxon>Bacillati</taxon>
        <taxon>Bacillota</taxon>
        <taxon>Bacilli</taxon>
        <taxon>Bacillales</taxon>
        <taxon>Bacillaceae</taxon>
        <taxon>Alkalibacillus</taxon>
    </lineage>
</organism>
<comment type="caution">
    <text evidence="1">The sequence shown here is derived from an EMBL/GenBank/DDBJ whole genome shotgun (WGS) entry which is preliminary data.</text>
</comment>
<accession>A0ABN0ZQA8</accession>
<keyword evidence="2" id="KW-1185">Reference proteome</keyword>
<sequence>MIKYECLVEAPSRSLTVPVFTESTDKKTIKGKALIAASRFLKELEIDHDIKDLKPIGFKNCGSWEVMPNETT</sequence>
<protein>
    <submittedName>
        <fullName evidence="1">Uncharacterized protein</fullName>
    </submittedName>
</protein>
<dbReference type="RefSeq" id="WP_343781943.1">
    <property type="nucleotide sequence ID" value="NZ_BAAACZ010000008.1"/>
</dbReference>
<evidence type="ECO:0000313" key="1">
    <source>
        <dbReference type="EMBL" id="GAA0455430.1"/>
    </source>
</evidence>
<name>A0ABN0ZQA8_9BACI</name>
<dbReference type="EMBL" id="BAAACZ010000008">
    <property type="protein sequence ID" value="GAA0455430.1"/>
    <property type="molecule type" value="Genomic_DNA"/>
</dbReference>
<dbReference type="Proteomes" id="UP001500740">
    <property type="component" value="Unassembled WGS sequence"/>
</dbReference>
<gene>
    <name evidence="1" type="ORF">GCM10008935_07860</name>
</gene>